<feature type="compositionally biased region" description="Low complexity" evidence="4">
    <location>
        <begin position="132"/>
        <end position="161"/>
    </location>
</feature>
<dbReference type="SUPFAM" id="SSF118310">
    <property type="entry name" value="AN1-like Zinc finger"/>
    <property type="match status" value="1"/>
</dbReference>
<protein>
    <recommendedName>
        <fullName evidence="5">AN1-type domain-containing protein</fullName>
    </recommendedName>
</protein>
<feature type="domain" description="AN1-type" evidence="5">
    <location>
        <begin position="35"/>
        <end position="76"/>
    </location>
</feature>
<evidence type="ECO:0000313" key="7">
    <source>
        <dbReference type="Proteomes" id="UP000827284"/>
    </source>
</evidence>
<dbReference type="SMART" id="SM00154">
    <property type="entry name" value="ZnF_AN1"/>
    <property type="match status" value="1"/>
</dbReference>
<dbReference type="OrthoDB" id="431929at2759"/>
<accession>A0A9P3HFF6</accession>
<dbReference type="InterPro" id="IPR000058">
    <property type="entry name" value="Znf_AN1"/>
</dbReference>
<reference evidence="6" key="2">
    <citation type="journal article" date="2022" name="Microbiol. Resour. Announc.">
        <title>Whole-Genome Sequence of Entomortierella parvispora E1425, a Mucoromycotan Fungus Associated with Burkholderiaceae-Related Endosymbiotic Bacteria.</title>
        <authorList>
            <person name="Herlambang A."/>
            <person name="Guo Y."/>
            <person name="Takashima Y."/>
            <person name="Narisawa K."/>
            <person name="Ohta H."/>
            <person name="Nishizawa T."/>
        </authorList>
    </citation>
    <scope>NUCLEOTIDE SEQUENCE</scope>
    <source>
        <strain evidence="6">E1425</strain>
    </source>
</reference>
<dbReference type="InterPro" id="IPR035896">
    <property type="entry name" value="AN1-like_Znf"/>
</dbReference>
<evidence type="ECO:0000313" key="6">
    <source>
        <dbReference type="EMBL" id="GJJ75363.1"/>
    </source>
</evidence>
<evidence type="ECO:0000256" key="2">
    <source>
        <dbReference type="ARBA" id="ARBA00022771"/>
    </source>
</evidence>
<comment type="caution">
    <text evidence="6">The sequence shown here is derived from an EMBL/GenBank/DDBJ whole genome shotgun (WGS) entry which is preliminary data.</text>
</comment>
<evidence type="ECO:0000256" key="3">
    <source>
        <dbReference type="ARBA" id="ARBA00022833"/>
    </source>
</evidence>
<gene>
    <name evidence="6" type="ORF">EMPS_07721</name>
</gene>
<feature type="compositionally biased region" description="Basic residues" evidence="4">
    <location>
        <begin position="162"/>
        <end position="172"/>
    </location>
</feature>
<evidence type="ECO:0000256" key="4">
    <source>
        <dbReference type="SAM" id="MobiDB-lite"/>
    </source>
</evidence>
<feature type="compositionally biased region" description="Low complexity" evidence="4">
    <location>
        <begin position="1"/>
        <end position="19"/>
    </location>
</feature>
<feature type="region of interest" description="Disordered" evidence="4">
    <location>
        <begin position="1"/>
        <end position="28"/>
    </location>
</feature>
<feature type="region of interest" description="Disordered" evidence="4">
    <location>
        <begin position="63"/>
        <end position="85"/>
    </location>
</feature>
<sequence>MSSRTSTVRPSRTTTKSSSQLDTSSHQETISQDRCAQCKKFLSAVKAECRYCRLVYCMEHRHPETHSPQGCAVKAREQSRQQFQRDSGHILGAEAHDRGVTHRTPGWNLEASRAELHQRLNQRVQTLKETSGRAASSSSGSSTGGSTSNATSSSPSTSSGGPKKKGGKKRPAAKTWGTGGSRLGGVPGTGAGAGPKPENA</sequence>
<dbReference type="GO" id="GO:0008270">
    <property type="term" value="F:zinc ion binding"/>
    <property type="evidence" value="ECO:0007669"/>
    <property type="project" value="UniProtKB-KW"/>
</dbReference>
<evidence type="ECO:0000256" key="1">
    <source>
        <dbReference type="ARBA" id="ARBA00022723"/>
    </source>
</evidence>
<dbReference type="Gene3D" id="4.10.1110.10">
    <property type="entry name" value="AN1-like Zinc finger"/>
    <property type="match status" value="1"/>
</dbReference>
<keyword evidence="7" id="KW-1185">Reference proteome</keyword>
<reference evidence="6" key="1">
    <citation type="submission" date="2021-11" db="EMBL/GenBank/DDBJ databases">
        <authorList>
            <person name="Herlambang A."/>
            <person name="Guo Y."/>
            <person name="Takashima Y."/>
            <person name="Nishizawa T."/>
        </authorList>
    </citation>
    <scope>NUCLEOTIDE SEQUENCE</scope>
    <source>
        <strain evidence="6">E1425</strain>
    </source>
</reference>
<feature type="region of interest" description="Disordered" evidence="4">
    <location>
        <begin position="125"/>
        <end position="200"/>
    </location>
</feature>
<keyword evidence="2" id="KW-0863">Zinc-finger</keyword>
<name>A0A9P3HFF6_9FUNG</name>
<dbReference type="EMBL" id="BQFW01000010">
    <property type="protein sequence ID" value="GJJ75363.1"/>
    <property type="molecule type" value="Genomic_DNA"/>
</dbReference>
<keyword evidence="1" id="KW-0479">Metal-binding</keyword>
<dbReference type="Proteomes" id="UP000827284">
    <property type="component" value="Unassembled WGS sequence"/>
</dbReference>
<feature type="compositionally biased region" description="Gly residues" evidence="4">
    <location>
        <begin position="177"/>
        <end position="193"/>
    </location>
</feature>
<organism evidence="6 7">
    <name type="scientific">Entomortierella parvispora</name>
    <dbReference type="NCBI Taxonomy" id="205924"/>
    <lineage>
        <taxon>Eukaryota</taxon>
        <taxon>Fungi</taxon>
        <taxon>Fungi incertae sedis</taxon>
        <taxon>Mucoromycota</taxon>
        <taxon>Mortierellomycotina</taxon>
        <taxon>Mortierellomycetes</taxon>
        <taxon>Mortierellales</taxon>
        <taxon>Mortierellaceae</taxon>
        <taxon>Entomortierella</taxon>
    </lineage>
</organism>
<dbReference type="AlphaFoldDB" id="A0A9P3HFF6"/>
<evidence type="ECO:0000259" key="5">
    <source>
        <dbReference type="SMART" id="SM00154"/>
    </source>
</evidence>
<proteinExistence type="predicted"/>
<keyword evidence="3" id="KW-0862">Zinc</keyword>